<feature type="region of interest" description="Disordered" evidence="1">
    <location>
        <begin position="282"/>
        <end position="368"/>
    </location>
</feature>
<protein>
    <submittedName>
        <fullName evidence="2">Scarecrow-like protein 11</fullName>
    </submittedName>
</protein>
<organism evidence="2">
    <name type="scientific">Anthurium amnicola</name>
    <dbReference type="NCBI Taxonomy" id="1678845"/>
    <lineage>
        <taxon>Eukaryota</taxon>
        <taxon>Viridiplantae</taxon>
        <taxon>Streptophyta</taxon>
        <taxon>Embryophyta</taxon>
        <taxon>Tracheophyta</taxon>
        <taxon>Spermatophyta</taxon>
        <taxon>Magnoliopsida</taxon>
        <taxon>Liliopsida</taxon>
        <taxon>Araceae</taxon>
        <taxon>Pothoideae</taxon>
        <taxon>Potheae</taxon>
        <taxon>Anthurium</taxon>
    </lineage>
</organism>
<evidence type="ECO:0000256" key="1">
    <source>
        <dbReference type="SAM" id="MobiDB-lite"/>
    </source>
</evidence>
<evidence type="ECO:0000313" key="2">
    <source>
        <dbReference type="EMBL" id="JAT50190.1"/>
    </source>
</evidence>
<dbReference type="AlphaFoldDB" id="A0A1D1Y6D9"/>
<name>A0A1D1Y6D9_9ARAE</name>
<gene>
    <name evidence="2" type="primary">SCL11</name>
    <name evidence="2" type="ORF">g.95384</name>
</gene>
<feature type="compositionally biased region" description="Low complexity" evidence="1">
    <location>
        <begin position="286"/>
        <end position="298"/>
    </location>
</feature>
<reference evidence="2" key="1">
    <citation type="submission" date="2015-07" db="EMBL/GenBank/DDBJ databases">
        <title>Transcriptome Assembly of Anthurium amnicola.</title>
        <authorList>
            <person name="Suzuki J."/>
        </authorList>
    </citation>
    <scope>NUCLEOTIDE SEQUENCE</scope>
</reference>
<feature type="non-terminal residue" evidence="2">
    <location>
        <position position="1"/>
    </location>
</feature>
<proteinExistence type="predicted"/>
<feature type="compositionally biased region" description="Basic and acidic residues" evidence="1">
    <location>
        <begin position="168"/>
        <end position="177"/>
    </location>
</feature>
<dbReference type="EMBL" id="GDJX01017746">
    <property type="protein sequence ID" value="JAT50190.1"/>
    <property type="molecule type" value="Transcribed_RNA"/>
</dbReference>
<feature type="region of interest" description="Disordered" evidence="1">
    <location>
        <begin position="134"/>
        <end position="196"/>
    </location>
</feature>
<feature type="compositionally biased region" description="Polar residues" evidence="1">
    <location>
        <begin position="157"/>
        <end position="167"/>
    </location>
</feature>
<feature type="compositionally biased region" description="Basic and acidic residues" evidence="1">
    <location>
        <begin position="323"/>
        <end position="345"/>
    </location>
</feature>
<accession>A0A1D1Y6D9</accession>
<feature type="region of interest" description="Disordered" evidence="1">
    <location>
        <begin position="47"/>
        <end position="77"/>
    </location>
</feature>
<sequence>KKKKTSYILQMENNVSLDTHHKSPSIQQTARTSHTTSELVHSHTVNLSMQPGGTTHPFGSLIHPTPTPSPPPLQQSQVQQPLTFVFERFSSGVNTPLSMNTPIPSPRPVIRLDEDATPDVLDVRRTQRNSLTINTTQSSDFTKKNRNKRKDRTYRTSLDSPISINSINRDEDSKSDSDYGDPMITDYTPRSEACSDYDMEDSMTPVEALKRLLMQFTAMSHRRLELILPVLLDNDIDDPEILLLIENEQFLRDLRGKNGSSLSIGNILTLWRGIQEHRNGSTINTPKSFSCSSSISSYSPPPSSRANIDLISSQLNTPKAKRPRLDPLEREDHRNISSSGHDSRSPHHHNHHQNDVNNSSVKQRLKAPKLSMSTIEEVHSRVDCVLTVVAAENERRKQVALSRNPNARPTLRFEDFVSELKAAHKVPVAFGTLRDMRFAYILKKLDKQRYAETLATNRSNVTEFYRSCQEVCEENFKDDLLEAALPWLELKAKMYYK</sequence>